<evidence type="ECO:0000313" key="2">
    <source>
        <dbReference type="Proteomes" id="UP000003773"/>
    </source>
</evidence>
<dbReference type="HOGENOM" id="CLU_3340723_0_0_11"/>
<dbReference type="EMBL" id="AAXD02000074">
    <property type="protein sequence ID" value="EDN82154.1"/>
    <property type="molecule type" value="Genomic_DNA"/>
</dbReference>
<reference evidence="1 2" key="1">
    <citation type="submission" date="2007-04" db="EMBL/GenBank/DDBJ databases">
        <authorList>
            <person name="Fulton L."/>
            <person name="Clifton S."/>
            <person name="Fulton B."/>
            <person name="Xu J."/>
            <person name="Minx P."/>
            <person name="Pepin K.H."/>
            <person name="Johnson M."/>
            <person name="Thiruvilangam P."/>
            <person name="Bhonagiri V."/>
            <person name="Nash W.E."/>
            <person name="Mardis E.R."/>
            <person name="Wilson R.K."/>
        </authorList>
    </citation>
    <scope>NUCLEOTIDE SEQUENCE [LARGE SCALE GENOMIC DNA]</scope>
    <source>
        <strain evidence="1 2">L2-32</strain>
    </source>
</reference>
<evidence type="ECO:0000313" key="1">
    <source>
        <dbReference type="EMBL" id="EDN82154.1"/>
    </source>
</evidence>
<protein>
    <submittedName>
        <fullName evidence="1">Uncharacterized protein</fullName>
    </submittedName>
</protein>
<name>A7A8T9_BIFAD</name>
<gene>
    <name evidence="1" type="ORF">BIFADO_02281</name>
</gene>
<organism evidence="1 2">
    <name type="scientific">Bifidobacterium adolescentis L2-32</name>
    <dbReference type="NCBI Taxonomy" id="411481"/>
    <lineage>
        <taxon>Bacteria</taxon>
        <taxon>Bacillati</taxon>
        <taxon>Actinomycetota</taxon>
        <taxon>Actinomycetes</taxon>
        <taxon>Bifidobacteriales</taxon>
        <taxon>Bifidobacteriaceae</taxon>
        <taxon>Bifidobacterium</taxon>
    </lineage>
</organism>
<dbReference type="AlphaFoldDB" id="A7A8T9"/>
<proteinExistence type="predicted"/>
<comment type="caution">
    <text evidence="1">The sequence shown here is derived from an EMBL/GenBank/DDBJ whole genome shotgun (WGS) entry which is preliminary data.</text>
</comment>
<accession>A7A8T9</accession>
<reference evidence="1 2" key="2">
    <citation type="submission" date="2007-05" db="EMBL/GenBank/DDBJ databases">
        <title>Draft genome sequence of Bifidobacterium adolescentis (L2-32).</title>
        <authorList>
            <person name="Sudarsanam P."/>
            <person name="Ley R."/>
            <person name="Guruge J."/>
            <person name="Turnbaugh P.J."/>
            <person name="Mahowald M."/>
            <person name="Liep D."/>
            <person name="Gordon J."/>
        </authorList>
    </citation>
    <scope>NUCLEOTIDE SEQUENCE [LARGE SCALE GENOMIC DNA]</scope>
    <source>
        <strain evidence="1 2">L2-32</strain>
    </source>
</reference>
<dbReference type="Proteomes" id="UP000003773">
    <property type="component" value="Unassembled WGS sequence"/>
</dbReference>
<sequence length="37" mass="4123">MLFWLAPARISAAVPKSEHGFKIAYGNCFVKRLTSIV</sequence>